<dbReference type="OrthoDB" id="9803371at2"/>
<evidence type="ECO:0000256" key="10">
    <source>
        <dbReference type="HAMAP-Rule" id="MF_00315"/>
    </source>
</evidence>
<evidence type="ECO:0000259" key="11">
    <source>
        <dbReference type="SMART" id="SM00861"/>
    </source>
</evidence>
<dbReference type="InterPro" id="IPR005477">
    <property type="entry name" value="Dxylulose-5-P_synthase"/>
</dbReference>
<comment type="function">
    <text evidence="10">Catalyzes the acyloin condensation reaction between C atoms 2 and 3 of pyruvate and glyceraldehyde 3-phosphate to yield 1-deoxy-D-xylulose-5-phosphate (DXP).</text>
</comment>
<comment type="cofactor">
    <cofactor evidence="10">
        <name>Mg(2+)</name>
        <dbReference type="ChEBI" id="CHEBI:18420"/>
    </cofactor>
    <text evidence="10">Binds 1 Mg(2+) ion per subunit.</text>
</comment>
<keyword evidence="7 10" id="KW-0784">Thiamine biosynthesis</keyword>
<dbReference type="GO" id="GO:0005829">
    <property type="term" value="C:cytosol"/>
    <property type="evidence" value="ECO:0007669"/>
    <property type="project" value="TreeGrafter"/>
</dbReference>
<dbReference type="GO" id="GO:0009228">
    <property type="term" value="P:thiamine biosynthetic process"/>
    <property type="evidence" value="ECO:0007669"/>
    <property type="project" value="UniProtKB-UniRule"/>
</dbReference>
<sequence>MDGKICLCSAGVLENINGPEDLKNLKMCCLQTLAGEIRSFLIEKISQTGGHIASNLGVVELTIVLHTVFQSPRDKIIWDVGHQTYVHKILTGRRDQLATIRQMGGISGFPKITESEHDCFNTGHSSTSISAALGMARARDLMGDNYNVIAVIGDGALTGGMAFEALNDAGNSKTNLIVVLNDNEMSISKNVGALSRYLSRIRTEPIYYKVRTDFQTLVDNIPAIGKSARKVLHKVKGSLKYLLLPGVFFEELGFHYYGPLDGHNISEMYRVFQRVKNLKEPVLIHVCTKKGRGYSPAEEKPQKYHGVSPFDVETGKVLSESNGSFSKVFGKKLVELAEKHKEIVAITAAMPEGTGLSLFSEKFPKRFFDVGIAEQHAVTMAAGLAIRGLRPVVAVYSSFLQRAYDQIIHDVSLMNLNVIFAVDRAGIVGDDGETHQGIYDIALFSTLPNITIMSPADYDELEKMLEFAVEDGKGPIAIRYPRGQGKRNLAPDIPIEFGKAVKIMDGGDITIAVTGHMLEIAVEAAKELEKYGIHSDVLYYRFIKPFDTGLLCESLKKTRLLMTVEDHIKSGGFGSIALFKLNEAGMNIPVEVAAFPDIPIEHGKRELLYHKYGLDSKSLAERVLKRLKSRGDM</sequence>
<protein>
    <recommendedName>
        <fullName evidence="10">1-deoxy-D-xylulose-5-phosphate synthase</fullName>
        <ecNumber evidence="10">2.2.1.7</ecNumber>
    </recommendedName>
    <alternativeName>
        <fullName evidence="10">1-deoxyxylulose-5-phosphate synthase</fullName>
        <shortName evidence="10">DXP synthase</shortName>
        <shortName evidence="10">DXPS</shortName>
    </alternativeName>
</protein>
<dbReference type="InterPro" id="IPR009014">
    <property type="entry name" value="Transketo_C/PFOR_II"/>
</dbReference>
<evidence type="ECO:0000256" key="2">
    <source>
        <dbReference type="ARBA" id="ARBA00011081"/>
    </source>
</evidence>
<dbReference type="PANTHER" id="PTHR43322:SF5">
    <property type="entry name" value="1-DEOXY-D-XYLULOSE-5-PHOSPHATE SYNTHASE, CHLOROPLASTIC"/>
    <property type="match status" value="1"/>
</dbReference>
<keyword evidence="6 10" id="KW-0460">Magnesium</keyword>
<dbReference type="InterPro" id="IPR033248">
    <property type="entry name" value="Transketolase_C"/>
</dbReference>
<evidence type="ECO:0000256" key="1">
    <source>
        <dbReference type="ARBA" id="ARBA00004980"/>
    </source>
</evidence>
<evidence type="ECO:0000256" key="6">
    <source>
        <dbReference type="ARBA" id="ARBA00022842"/>
    </source>
</evidence>
<dbReference type="PROSITE" id="PS00801">
    <property type="entry name" value="TRANSKETOLASE_1"/>
    <property type="match status" value="1"/>
</dbReference>
<dbReference type="EMBL" id="CP014672">
    <property type="protein sequence ID" value="ANW99483.1"/>
    <property type="molecule type" value="Genomic_DNA"/>
</dbReference>
<dbReference type="FunFam" id="3.40.50.970:FF:000005">
    <property type="entry name" value="1-deoxy-D-xylulose-5-phosphate synthase"/>
    <property type="match status" value="1"/>
</dbReference>
<dbReference type="SMART" id="SM00861">
    <property type="entry name" value="Transket_pyr"/>
    <property type="match status" value="1"/>
</dbReference>
<dbReference type="InterPro" id="IPR049557">
    <property type="entry name" value="Transketolase_CS"/>
</dbReference>
<comment type="cofactor">
    <cofactor evidence="10">
        <name>thiamine diphosphate</name>
        <dbReference type="ChEBI" id="CHEBI:58937"/>
    </cofactor>
    <text evidence="10">Binds 1 thiamine pyrophosphate per subunit.</text>
</comment>
<dbReference type="GO" id="GO:0008661">
    <property type="term" value="F:1-deoxy-D-xylulose-5-phosphate synthase activity"/>
    <property type="evidence" value="ECO:0007669"/>
    <property type="project" value="UniProtKB-UniRule"/>
</dbReference>
<dbReference type="UniPathway" id="UPA00064">
    <property type="reaction ID" value="UER00091"/>
</dbReference>
<dbReference type="SUPFAM" id="SSF52922">
    <property type="entry name" value="TK C-terminal domain-like"/>
    <property type="match status" value="1"/>
</dbReference>
<evidence type="ECO:0000256" key="9">
    <source>
        <dbReference type="ARBA" id="ARBA00023229"/>
    </source>
</evidence>
<keyword evidence="5 10" id="KW-0479">Metal-binding</keyword>
<feature type="binding site" evidence="10">
    <location>
        <begin position="155"/>
        <end position="156"/>
    </location>
    <ligand>
        <name>thiamine diphosphate</name>
        <dbReference type="ChEBI" id="CHEBI:58937"/>
    </ligand>
</feature>
<dbReference type="GO" id="GO:0030976">
    <property type="term" value="F:thiamine pyrophosphate binding"/>
    <property type="evidence" value="ECO:0007669"/>
    <property type="project" value="UniProtKB-UniRule"/>
</dbReference>
<evidence type="ECO:0000256" key="3">
    <source>
        <dbReference type="ARBA" id="ARBA00011738"/>
    </source>
</evidence>
<proteinExistence type="inferred from homology"/>
<dbReference type="NCBIfam" id="NF003933">
    <property type="entry name" value="PRK05444.2-2"/>
    <property type="match status" value="1"/>
</dbReference>
<evidence type="ECO:0000256" key="5">
    <source>
        <dbReference type="ARBA" id="ARBA00022723"/>
    </source>
</evidence>
<feature type="binding site" evidence="10">
    <location>
        <position position="183"/>
    </location>
    <ligand>
        <name>thiamine diphosphate</name>
        <dbReference type="ChEBI" id="CHEBI:58937"/>
    </ligand>
</feature>
<evidence type="ECO:0000256" key="7">
    <source>
        <dbReference type="ARBA" id="ARBA00022977"/>
    </source>
</evidence>
<organism evidence="12 13">
    <name type="scientific">Thermoclostridium stercorarium subsp. thermolacticum DSM 2910</name>
    <dbReference type="NCBI Taxonomy" id="1121336"/>
    <lineage>
        <taxon>Bacteria</taxon>
        <taxon>Bacillati</taxon>
        <taxon>Bacillota</taxon>
        <taxon>Clostridia</taxon>
        <taxon>Eubacteriales</taxon>
        <taxon>Oscillospiraceae</taxon>
        <taxon>Thermoclostridium</taxon>
    </lineage>
</organism>
<reference evidence="12 13" key="1">
    <citation type="submission" date="2016-02" db="EMBL/GenBank/DDBJ databases">
        <title>Comparison of Clostridium stercorarium subspecies using comparative genomics and transcriptomics.</title>
        <authorList>
            <person name="Schellenberg J."/>
            <person name="Thallinger G."/>
            <person name="Levin D.B."/>
            <person name="Zhang X."/>
            <person name="Alvare G."/>
            <person name="Fristensky B."/>
            <person name="Sparling R."/>
        </authorList>
    </citation>
    <scope>NUCLEOTIDE SEQUENCE [LARGE SCALE GENOMIC DNA]</scope>
    <source>
        <strain evidence="12 13">DSM 2910</strain>
    </source>
</reference>
<dbReference type="InterPro" id="IPR005475">
    <property type="entry name" value="Transketolase-like_Pyr-bd"/>
</dbReference>
<dbReference type="GO" id="GO:0000287">
    <property type="term" value="F:magnesium ion binding"/>
    <property type="evidence" value="ECO:0007669"/>
    <property type="project" value="UniProtKB-UniRule"/>
</dbReference>
<dbReference type="SUPFAM" id="SSF52518">
    <property type="entry name" value="Thiamin diphosphate-binding fold (THDP-binding)"/>
    <property type="match status" value="2"/>
</dbReference>
<dbReference type="NCBIfam" id="TIGR00204">
    <property type="entry name" value="dxs"/>
    <property type="match status" value="1"/>
</dbReference>
<dbReference type="CDD" id="cd02007">
    <property type="entry name" value="TPP_DXS"/>
    <property type="match status" value="1"/>
</dbReference>
<dbReference type="Pfam" id="PF02779">
    <property type="entry name" value="Transket_pyr"/>
    <property type="match status" value="1"/>
</dbReference>
<dbReference type="Pfam" id="PF13292">
    <property type="entry name" value="DXP_synthase_N"/>
    <property type="match status" value="1"/>
</dbReference>
<accession>A0A1B1YFG7</accession>
<dbReference type="InterPro" id="IPR029061">
    <property type="entry name" value="THDP-binding"/>
</dbReference>
<feature type="binding site" evidence="10">
    <location>
        <position position="294"/>
    </location>
    <ligand>
        <name>thiamine diphosphate</name>
        <dbReference type="ChEBI" id="CHEBI:58937"/>
    </ligand>
</feature>
<dbReference type="CDD" id="cd07033">
    <property type="entry name" value="TPP_PYR_DXS_TK_like"/>
    <property type="match status" value="1"/>
</dbReference>
<evidence type="ECO:0000256" key="8">
    <source>
        <dbReference type="ARBA" id="ARBA00023052"/>
    </source>
</evidence>
<dbReference type="Gene3D" id="3.40.50.970">
    <property type="match status" value="2"/>
</dbReference>
<gene>
    <name evidence="10" type="primary">dxs</name>
    <name evidence="12" type="ORF">CSTERTH_10815</name>
</gene>
<comment type="similarity">
    <text evidence="2 10">Belongs to the transketolase family. DXPS subfamily.</text>
</comment>
<evidence type="ECO:0000313" key="12">
    <source>
        <dbReference type="EMBL" id="ANW99483.1"/>
    </source>
</evidence>
<dbReference type="Proteomes" id="UP000092971">
    <property type="component" value="Chromosome"/>
</dbReference>
<dbReference type="EC" id="2.2.1.7" evidence="10"/>
<keyword evidence="9 10" id="KW-0414">Isoprene biosynthesis</keyword>
<feature type="domain" description="Transketolase-like pyrimidine-binding" evidence="11">
    <location>
        <begin position="323"/>
        <end position="488"/>
    </location>
</feature>
<dbReference type="RefSeq" id="WP_065821046.1">
    <property type="nucleotide sequence ID" value="NZ_CP014672.1"/>
</dbReference>
<feature type="binding site" evidence="10">
    <location>
        <position position="154"/>
    </location>
    <ligand>
        <name>Mg(2+)</name>
        <dbReference type="ChEBI" id="CHEBI:18420"/>
    </ligand>
</feature>
<comment type="pathway">
    <text evidence="1 10">Metabolic intermediate biosynthesis; 1-deoxy-D-xylulose 5-phosphate biosynthesis; 1-deoxy-D-xylulose 5-phosphate from D-glyceraldehyde 3-phosphate and pyruvate: step 1/1.</text>
</comment>
<dbReference type="PROSITE" id="PS00802">
    <property type="entry name" value="TRANSKETOLASE_2"/>
    <property type="match status" value="1"/>
</dbReference>
<dbReference type="Gene3D" id="3.40.50.920">
    <property type="match status" value="1"/>
</dbReference>
<feature type="binding site" evidence="10">
    <location>
        <begin position="123"/>
        <end position="125"/>
    </location>
    <ligand>
        <name>thiamine diphosphate</name>
        <dbReference type="ChEBI" id="CHEBI:58937"/>
    </ligand>
</feature>
<feature type="binding site" evidence="10">
    <location>
        <position position="374"/>
    </location>
    <ligand>
        <name>thiamine diphosphate</name>
        <dbReference type="ChEBI" id="CHEBI:58937"/>
    </ligand>
</feature>
<keyword evidence="4 10" id="KW-0808">Transferase</keyword>
<keyword evidence="8 10" id="KW-0786">Thiamine pyrophosphate</keyword>
<evidence type="ECO:0000313" key="13">
    <source>
        <dbReference type="Proteomes" id="UP000092971"/>
    </source>
</evidence>
<dbReference type="HAMAP" id="MF_00315">
    <property type="entry name" value="DXP_synth"/>
    <property type="match status" value="1"/>
</dbReference>
<dbReference type="GO" id="GO:0019288">
    <property type="term" value="P:isopentenyl diphosphate biosynthetic process, methylerythritol 4-phosphate pathway"/>
    <property type="evidence" value="ECO:0007669"/>
    <property type="project" value="TreeGrafter"/>
</dbReference>
<comment type="subunit">
    <text evidence="3 10">Homodimer.</text>
</comment>
<dbReference type="PANTHER" id="PTHR43322">
    <property type="entry name" value="1-D-DEOXYXYLULOSE 5-PHOSPHATE SYNTHASE-RELATED"/>
    <property type="match status" value="1"/>
</dbReference>
<dbReference type="Pfam" id="PF02780">
    <property type="entry name" value="Transketolase_C"/>
    <property type="match status" value="1"/>
</dbReference>
<evidence type="ECO:0000256" key="4">
    <source>
        <dbReference type="ARBA" id="ARBA00022679"/>
    </source>
</evidence>
<comment type="catalytic activity">
    <reaction evidence="10">
        <text>D-glyceraldehyde 3-phosphate + pyruvate + H(+) = 1-deoxy-D-xylulose 5-phosphate + CO2</text>
        <dbReference type="Rhea" id="RHEA:12605"/>
        <dbReference type="ChEBI" id="CHEBI:15361"/>
        <dbReference type="ChEBI" id="CHEBI:15378"/>
        <dbReference type="ChEBI" id="CHEBI:16526"/>
        <dbReference type="ChEBI" id="CHEBI:57792"/>
        <dbReference type="ChEBI" id="CHEBI:59776"/>
        <dbReference type="EC" id="2.2.1.7"/>
    </reaction>
</comment>
<dbReference type="InterPro" id="IPR020826">
    <property type="entry name" value="Transketolase_BS"/>
</dbReference>
<feature type="binding site" evidence="10">
    <location>
        <position position="82"/>
    </location>
    <ligand>
        <name>thiamine diphosphate</name>
        <dbReference type="ChEBI" id="CHEBI:58937"/>
    </ligand>
</feature>
<dbReference type="GO" id="GO:0016114">
    <property type="term" value="P:terpenoid biosynthetic process"/>
    <property type="evidence" value="ECO:0007669"/>
    <property type="project" value="UniProtKB-UniRule"/>
</dbReference>
<dbReference type="AlphaFoldDB" id="A0A1B1YFG7"/>
<feature type="binding site" evidence="10">
    <location>
        <position position="183"/>
    </location>
    <ligand>
        <name>Mg(2+)</name>
        <dbReference type="ChEBI" id="CHEBI:18420"/>
    </ligand>
</feature>
<name>A0A1B1YFG7_THEST</name>